<dbReference type="SUPFAM" id="SSF103647">
    <property type="entry name" value="TSP type-3 repeat"/>
    <property type="match status" value="1"/>
</dbReference>
<dbReference type="EMBL" id="FMHZ01000002">
    <property type="protein sequence ID" value="SCL58999.1"/>
    <property type="molecule type" value="Genomic_DNA"/>
</dbReference>
<dbReference type="AlphaFoldDB" id="A0A1C6UYB5"/>
<feature type="compositionally biased region" description="Acidic residues" evidence="1">
    <location>
        <begin position="73"/>
        <end position="82"/>
    </location>
</feature>
<reference evidence="3" key="1">
    <citation type="submission" date="2016-06" db="EMBL/GenBank/DDBJ databases">
        <authorList>
            <person name="Varghese N."/>
            <person name="Submissions Spin"/>
        </authorList>
    </citation>
    <scope>NUCLEOTIDE SEQUENCE [LARGE SCALE GENOMIC DNA]</scope>
    <source>
        <strain evidence="3">DSM 43903</strain>
    </source>
</reference>
<keyword evidence="3" id="KW-1185">Reference proteome</keyword>
<feature type="region of interest" description="Disordered" evidence="1">
    <location>
        <begin position="73"/>
        <end position="98"/>
    </location>
</feature>
<feature type="region of interest" description="Disordered" evidence="1">
    <location>
        <begin position="1"/>
        <end position="50"/>
    </location>
</feature>
<proteinExistence type="predicted"/>
<evidence type="ECO:0000313" key="2">
    <source>
        <dbReference type="EMBL" id="SCL58999.1"/>
    </source>
</evidence>
<evidence type="ECO:0000256" key="1">
    <source>
        <dbReference type="SAM" id="MobiDB-lite"/>
    </source>
</evidence>
<evidence type="ECO:0008006" key="4">
    <source>
        <dbReference type="Google" id="ProtNLM"/>
    </source>
</evidence>
<gene>
    <name evidence="2" type="ORF">GA0070606_3031</name>
</gene>
<dbReference type="RefSeq" id="WP_091099812.1">
    <property type="nucleotide sequence ID" value="NZ_FMHZ01000002.1"/>
</dbReference>
<dbReference type="GO" id="GO:0005509">
    <property type="term" value="F:calcium ion binding"/>
    <property type="evidence" value="ECO:0007669"/>
    <property type="project" value="InterPro"/>
</dbReference>
<feature type="compositionally biased region" description="Basic and acidic residues" evidence="1">
    <location>
        <begin position="17"/>
        <end position="38"/>
    </location>
</feature>
<accession>A0A1C6UYB5</accession>
<name>A0A1C6UYB5_9ACTN</name>
<dbReference type="Proteomes" id="UP000199001">
    <property type="component" value="Unassembled WGS sequence"/>
</dbReference>
<dbReference type="InterPro" id="IPR028974">
    <property type="entry name" value="TSP_type-3_rpt"/>
</dbReference>
<sequence>MSQAPETVDSAGTAETVETRGDERVDLLRADTNNDGRTDVWVADTDGDGKPDLFQFDTDHDGKVDITMVDLDEDGTPDEVVDGDGGLPPEQLPPTVQV</sequence>
<protein>
    <recommendedName>
        <fullName evidence="4">EF hand</fullName>
    </recommendedName>
</protein>
<evidence type="ECO:0000313" key="3">
    <source>
        <dbReference type="Proteomes" id="UP000199001"/>
    </source>
</evidence>
<dbReference type="OrthoDB" id="3387932at2"/>
<organism evidence="2 3">
    <name type="scientific">Micromonospora citrea</name>
    <dbReference type="NCBI Taxonomy" id="47855"/>
    <lineage>
        <taxon>Bacteria</taxon>
        <taxon>Bacillati</taxon>
        <taxon>Actinomycetota</taxon>
        <taxon>Actinomycetes</taxon>
        <taxon>Micromonosporales</taxon>
        <taxon>Micromonosporaceae</taxon>
        <taxon>Micromonospora</taxon>
    </lineage>
</organism>